<feature type="domain" description="F-box" evidence="2">
    <location>
        <begin position="74"/>
        <end position="108"/>
    </location>
</feature>
<evidence type="ECO:0000259" key="2">
    <source>
        <dbReference type="Pfam" id="PF12937"/>
    </source>
</evidence>
<dbReference type="Gene3D" id="3.80.10.10">
    <property type="entry name" value="Ribonuclease Inhibitor"/>
    <property type="match status" value="1"/>
</dbReference>
<organism evidence="3 4">
    <name type="scientific">Ceriporiopsis subvermispora (strain B)</name>
    <name type="common">White-rot fungus</name>
    <name type="synonym">Gelatoporia subvermispora</name>
    <dbReference type="NCBI Taxonomy" id="914234"/>
    <lineage>
        <taxon>Eukaryota</taxon>
        <taxon>Fungi</taxon>
        <taxon>Dikarya</taxon>
        <taxon>Basidiomycota</taxon>
        <taxon>Agaricomycotina</taxon>
        <taxon>Agaricomycetes</taxon>
        <taxon>Polyporales</taxon>
        <taxon>Gelatoporiaceae</taxon>
        <taxon>Gelatoporia</taxon>
    </lineage>
</organism>
<dbReference type="InterPro" id="IPR036047">
    <property type="entry name" value="F-box-like_dom_sf"/>
</dbReference>
<dbReference type="InterPro" id="IPR001810">
    <property type="entry name" value="F-box_dom"/>
</dbReference>
<dbReference type="Pfam" id="PF12937">
    <property type="entry name" value="F-box-like"/>
    <property type="match status" value="1"/>
</dbReference>
<feature type="region of interest" description="Disordered" evidence="1">
    <location>
        <begin position="473"/>
        <end position="506"/>
    </location>
</feature>
<accession>M2RQQ6</accession>
<sequence>MSESLKCIKLTLTHTINKLQADTRIPPTHTSLEPCGTPASVSQPLVMKDEWTDKCNTNVDDYICAQFPSPAGGLPLELWWDILEMIENPRSLLACGCTCKTFRDVVRKIISSRIDQARDFETGAAKAALATDPTRGYFYDHLCFWSNDFMSWLSTFPTSGRLNDIDVDGGWHHETRPVLTLRFQMRLALSRLKTVTKLSLHDVRFSSFSDFARTICSLPSLSKLHLWDVTVNDSRTESLEDVYFARALRLEELDFQGAFGELHPIPNLLTAPALSESLAYIELGFSDNVWEQVIGQSHISPALLPSSTLERLHEVQLGLWQLSCEGHRDVALIDLLARTPSNYISAVQIEFCCRHSTPHLNEWGRLFPILDNVFSSIEFTLLRAIPLMLKTDFPVNIDRVCAIVGSQSHSSKWRNMLTGASITFASSDGEQSDSSSELSSEEAGETTEGHYPDEAVLSPRLNSPKWTELLTGRNPSCMSSDFDSRQSPNSSEPTLEGAEETTEGQHSDGIILNICLGEPCSYGYQVTVVYQSLLYS</sequence>
<name>M2RQQ6_CERS8</name>
<feature type="compositionally biased region" description="Polar residues" evidence="1">
    <location>
        <begin position="473"/>
        <end position="493"/>
    </location>
</feature>
<evidence type="ECO:0000313" key="4">
    <source>
        <dbReference type="Proteomes" id="UP000016930"/>
    </source>
</evidence>
<dbReference type="InterPro" id="IPR032675">
    <property type="entry name" value="LRR_dom_sf"/>
</dbReference>
<evidence type="ECO:0000313" key="3">
    <source>
        <dbReference type="EMBL" id="EMD41226.1"/>
    </source>
</evidence>
<feature type="compositionally biased region" description="Low complexity" evidence="1">
    <location>
        <begin position="425"/>
        <end position="438"/>
    </location>
</feature>
<dbReference type="Proteomes" id="UP000016930">
    <property type="component" value="Unassembled WGS sequence"/>
</dbReference>
<dbReference type="EMBL" id="KB445791">
    <property type="protein sequence ID" value="EMD41226.1"/>
    <property type="molecule type" value="Genomic_DNA"/>
</dbReference>
<gene>
    <name evidence="3" type="ORF">CERSUDRAFT_120419</name>
</gene>
<protein>
    <recommendedName>
        <fullName evidence="2">F-box domain-containing protein</fullName>
    </recommendedName>
</protein>
<feature type="region of interest" description="Disordered" evidence="1">
    <location>
        <begin position="425"/>
        <end position="458"/>
    </location>
</feature>
<reference evidence="3 4" key="1">
    <citation type="journal article" date="2012" name="Proc. Natl. Acad. Sci. U.S.A.">
        <title>Comparative genomics of Ceriporiopsis subvermispora and Phanerochaete chrysosporium provide insight into selective ligninolysis.</title>
        <authorList>
            <person name="Fernandez-Fueyo E."/>
            <person name="Ruiz-Duenas F.J."/>
            <person name="Ferreira P."/>
            <person name="Floudas D."/>
            <person name="Hibbett D.S."/>
            <person name="Canessa P."/>
            <person name="Larrondo L.F."/>
            <person name="James T.Y."/>
            <person name="Seelenfreund D."/>
            <person name="Lobos S."/>
            <person name="Polanco R."/>
            <person name="Tello M."/>
            <person name="Honda Y."/>
            <person name="Watanabe T."/>
            <person name="Watanabe T."/>
            <person name="Ryu J.S."/>
            <person name="Kubicek C.P."/>
            <person name="Schmoll M."/>
            <person name="Gaskell J."/>
            <person name="Hammel K.E."/>
            <person name="St John F.J."/>
            <person name="Vanden Wymelenberg A."/>
            <person name="Sabat G."/>
            <person name="Splinter BonDurant S."/>
            <person name="Syed K."/>
            <person name="Yadav J.S."/>
            <person name="Doddapaneni H."/>
            <person name="Subramanian V."/>
            <person name="Lavin J.L."/>
            <person name="Oguiza J.A."/>
            <person name="Perez G."/>
            <person name="Pisabarro A.G."/>
            <person name="Ramirez L."/>
            <person name="Santoyo F."/>
            <person name="Master E."/>
            <person name="Coutinho P.M."/>
            <person name="Henrissat B."/>
            <person name="Lombard V."/>
            <person name="Magnuson J.K."/>
            <person name="Kuees U."/>
            <person name="Hori C."/>
            <person name="Igarashi K."/>
            <person name="Samejima M."/>
            <person name="Held B.W."/>
            <person name="Barry K.W."/>
            <person name="LaButti K.M."/>
            <person name="Lapidus A."/>
            <person name="Lindquist E.A."/>
            <person name="Lucas S.M."/>
            <person name="Riley R."/>
            <person name="Salamov A.A."/>
            <person name="Hoffmeister D."/>
            <person name="Schwenk D."/>
            <person name="Hadar Y."/>
            <person name="Yarden O."/>
            <person name="de Vries R.P."/>
            <person name="Wiebenga A."/>
            <person name="Stenlid J."/>
            <person name="Eastwood D."/>
            <person name="Grigoriev I.V."/>
            <person name="Berka R.M."/>
            <person name="Blanchette R.A."/>
            <person name="Kersten P."/>
            <person name="Martinez A.T."/>
            <person name="Vicuna R."/>
            <person name="Cullen D."/>
        </authorList>
    </citation>
    <scope>NUCLEOTIDE SEQUENCE [LARGE SCALE GENOMIC DNA]</scope>
    <source>
        <strain evidence="3 4">B</strain>
    </source>
</reference>
<dbReference type="SUPFAM" id="SSF81383">
    <property type="entry name" value="F-box domain"/>
    <property type="match status" value="1"/>
</dbReference>
<dbReference type="HOGENOM" id="CLU_038064_0_0_1"/>
<proteinExistence type="predicted"/>
<dbReference type="SUPFAM" id="SSF52047">
    <property type="entry name" value="RNI-like"/>
    <property type="match status" value="1"/>
</dbReference>
<evidence type="ECO:0000256" key="1">
    <source>
        <dbReference type="SAM" id="MobiDB-lite"/>
    </source>
</evidence>
<keyword evidence="4" id="KW-1185">Reference proteome</keyword>
<dbReference type="AlphaFoldDB" id="M2RQQ6"/>